<evidence type="ECO:0000256" key="14">
    <source>
        <dbReference type="PROSITE-ProRule" id="PRU00175"/>
    </source>
</evidence>
<dbReference type="OMA" id="SLCCHAF"/>
<dbReference type="InterPro" id="IPR013083">
    <property type="entry name" value="Znf_RING/FYVE/PHD"/>
</dbReference>
<evidence type="ECO:0000256" key="15">
    <source>
        <dbReference type="SAM" id="SignalP"/>
    </source>
</evidence>
<evidence type="ECO:0000313" key="18">
    <source>
        <dbReference type="Proteomes" id="UP000238479"/>
    </source>
</evidence>
<reference evidence="17 18" key="1">
    <citation type="journal article" date="2018" name="Nat. Genet.">
        <title>The Rosa genome provides new insights in the design of modern roses.</title>
        <authorList>
            <person name="Bendahmane M."/>
        </authorList>
    </citation>
    <scope>NUCLEOTIDE SEQUENCE [LARGE SCALE GENOMIC DNA]</scope>
    <source>
        <strain evidence="18">cv. Old Blush</strain>
    </source>
</reference>
<keyword evidence="10" id="KW-0862">Zinc</keyword>
<dbReference type="GO" id="GO:0061630">
    <property type="term" value="F:ubiquitin protein ligase activity"/>
    <property type="evidence" value="ECO:0007669"/>
    <property type="project" value="UniProtKB-EC"/>
</dbReference>
<feature type="domain" description="RING-type" evidence="16">
    <location>
        <begin position="32"/>
        <end position="71"/>
    </location>
</feature>
<dbReference type="Gramene" id="PRQ17655">
    <property type="protein sequence ID" value="PRQ17655"/>
    <property type="gene ID" value="RchiOBHm_Chr7g0197351"/>
</dbReference>
<comment type="subcellular location">
    <subcellularLocation>
        <location evidence="2">Membrane</location>
        <topology evidence="2">Single-pass membrane protein</topology>
    </subcellularLocation>
</comment>
<evidence type="ECO:0000256" key="3">
    <source>
        <dbReference type="ARBA" id="ARBA00004906"/>
    </source>
</evidence>
<comment type="similarity">
    <text evidence="13">Belongs to the RING-type zinc finger family. ATL subfamily.</text>
</comment>
<comment type="caution">
    <text evidence="17">The sequence shown here is derived from an EMBL/GenBank/DDBJ whole genome shotgun (WGS) entry which is preliminary data.</text>
</comment>
<keyword evidence="7" id="KW-0479">Metal-binding</keyword>
<dbReference type="Proteomes" id="UP000238479">
    <property type="component" value="Chromosome 7"/>
</dbReference>
<keyword evidence="8 14" id="KW-0863">Zinc-finger</keyword>
<keyword evidence="9" id="KW-0833">Ubl conjugation pathway</keyword>
<name>A0A2P6P6U1_ROSCH</name>
<dbReference type="GO" id="GO:0016020">
    <property type="term" value="C:membrane"/>
    <property type="evidence" value="ECO:0007669"/>
    <property type="project" value="UniProtKB-SubCell"/>
</dbReference>
<sequence length="99" mass="10798">MSSLFFPIFTNSLSLSLSLSLVRASSTTVVACLSKFEHYDQLQLLSLCCHAFHVSCIDTWLHSQQTCPLCRSPISTSDSELMTLVENAGSSARGGGDYF</sequence>
<accession>A0A2P6P6U1</accession>
<evidence type="ECO:0000256" key="6">
    <source>
        <dbReference type="ARBA" id="ARBA00022692"/>
    </source>
</evidence>
<evidence type="ECO:0000259" key="16">
    <source>
        <dbReference type="PROSITE" id="PS50089"/>
    </source>
</evidence>
<evidence type="ECO:0000256" key="8">
    <source>
        <dbReference type="ARBA" id="ARBA00022771"/>
    </source>
</evidence>
<dbReference type="GO" id="GO:0008270">
    <property type="term" value="F:zinc ion binding"/>
    <property type="evidence" value="ECO:0007669"/>
    <property type="project" value="UniProtKB-KW"/>
</dbReference>
<protein>
    <recommendedName>
        <fullName evidence="4">RING-type E3 ubiquitin transferase</fullName>
        <ecNumber evidence="4">2.3.2.27</ecNumber>
    </recommendedName>
</protein>
<dbReference type="Pfam" id="PF13639">
    <property type="entry name" value="zf-RING_2"/>
    <property type="match status" value="1"/>
</dbReference>
<keyword evidence="12" id="KW-0472">Membrane</keyword>
<evidence type="ECO:0000256" key="10">
    <source>
        <dbReference type="ARBA" id="ARBA00022833"/>
    </source>
</evidence>
<keyword evidence="18" id="KW-1185">Reference proteome</keyword>
<evidence type="ECO:0000256" key="4">
    <source>
        <dbReference type="ARBA" id="ARBA00012483"/>
    </source>
</evidence>
<evidence type="ECO:0000256" key="7">
    <source>
        <dbReference type="ARBA" id="ARBA00022723"/>
    </source>
</evidence>
<comment type="catalytic activity">
    <reaction evidence="1">
        <text>S-ubiquitinyl-[E2 ubiquitin-conjugating enzyme]-L-cysteine + [acceptor protein]-L-lysine = [E2 ubiquitin-conjugating enzyme]-L-cysteine + N(6)-ubiquitinyl-[acceptor protein]-L-lysine.</text>
        <dbReference type="EC" id="2.3.2.27"/>
    </reaction>
</comment>
<dbReference type="AlphaFoldDB" id="A0A2P6P6U1"/>
<dbReference type="InterPro" id="IPR044600">
    <property type="entry name" value="ATL1/ATL16-like"/>
</dbReference>
<feature type="chain" id="PRO_5015167210" description="RING-type E3 ubiquitin transferase" evidence="15">
    <location>
        <begin position="25"/>
        <end position="99"/>
    </location>
</feature>
<organism evidence="17 18">
    <name type="scientific">Rosa chinensis</name>
    <name type="common">China rose</name>
    <dbReference type="NCBI Taxonomy" id="74649"/>
    <lineage>
        <taxon>Eukaryota</taxon>
        <taxon>Viridiplantae</taxon>
        <taxon>Streptophyta</taxon>
        <taxon>Embryophyta</taxon>
        <taxon>Tracheophyta</taxon>
        <taxon>Spermatophyta</taxon>
        <taxon>Magnoliopsida</taxon>
        <taxon>eudicotyledons</taxon>
        <taxon>Gunneridae</taxon>
        <taxon>Pentapetalae</taxon>
        <taxon>rosids</taxon>
        <taxon>fabids</taxon>
        <taxon>Rosales</taxon>
        <taxon>Rosaceae</taxon>
        <taxon>Rosoideae</taxon>
        <taxon>Rosoideae incertae sedis</taxon>
        <taxon>Rosa</taxon>
    </lineage>
</organism>
<evidence type="ECO:0000256" key="9">
    <source>
        <dbReference type="ARBA" id="ARBA00022786"/>
    </source>
</evidence>
<feature type="signal peptide" evidence="15">
    <location>
        <begin position="1"/>
        <end position="24"/>
    </location>
</feature>
<dbReference type="Gene3D" id="3.30.40.10">
    <property type="entry name" value="Zinc/RING finger domain, C3HC4 (zinc finger)"/>
    <property type="match status" value="1"/>
</dbReference>
<dbReference type="InterPro" id="IPR001841">
    <property type="entry name" value="Znf_RING"/>
</dbReference>
<proteinExistence type="inferred from homology"/>
<evidence type="ECO:0000313" key="17">
    <source>
        <dbReference type="EMBL" id="PRQ17655.1"/>
    </source>
</evidence>
<keyword evidence="15" id="KW-0732">Signal</keyword>
<dbReference type="EC" id="2.3.2.27" evidence="4"/>
<keyword evidence="11" id="KW-1133">Transmembrane helix</keyword>
<evidence type="ECO:0000256" key="2">
    <source>
        <dbReference type="ARBA" id="ARBA00004167"/>
    </source>
</evidence>
<dbReference type="GO" id="GO:0016567">
    <property type="term" value="P:protein ubiquitination"/>
    <property type="evidence" value="ECO:0007669"/>
    <property type="project" value="InterPro"/>
</dbReference>
<evidence type="ECO:0000256" key="13">
    <source>
        <dbReference type="ARBA" id="ARBA00024209"/>
    </source>
</evidence>
<keyword evidence="6" id="KW-0812">Transmembrane</keyword>
<evidence type="ECO:0000256" key="5">
    <source>
        <dbReference type="ARBA" id="ARBA00022679"/>
    </source>
</evidence>
<keyword evidence="5" id="KW-0808">Transferase</keyword>
<evidence type="ECO:0000256" key="11">
    <source>
        <dbReference type="ARBA" id="ARBA00022989"/>
    </source>
</evidence>
<evidence type="ECO:0000256" key="1">
    <source>
        <dbReference type="ARBA" id="ARBA00000900"/>
    </source>
</evidence>
<dbReference type="EMBL" id="PDCK01000045">
    <property type="protein sequence ID" value="PRQ17655.1"/>
    <property type="molecule type" value="Genomic_DNA"/>
</dbReference>
<dbReference type="PANTHER" id="PTHR46913:SF1">
    <property type="entry name" value="RING-H2 FINGER PROTEIN ATL16"/>
    <property type="match status" value="1"/>
</dbReference>
<dbReference type="SUPFAM" id="SSF57850">
    <property type="entry name" value="RING/U-box"/>
    <property type="match status" value="1"/>
</dbReference>
<evidence type="ECO:0000256" key="12">
    <source>
        <dbReference type="ARBA" id="ARBA00023136"/>
    </source>
</evidence>
<dbReference type="PANTHER" id="PTHR46913">
    <property type="entry name" value="RING-H2 FINGER PROTEIN ATL16"/>
    <property type="match status" value="1"/>
</dbReference>
<dbReference type="PROSITE" id="PS50089">
    <property type="entry name" value="ZF_RING_2"/>
    <property type="match status" value="1"/>
</dbReference>
<gene>
    <name evidence="17" type="ORF">RchiOBHm_Chr7g0197351</name>
</gene>
<comment type="pathway">
    <text evidence="3">Protein modification; protein ubiquitination.</text>
</comment>